<dbReference type="AlphaFoldDB" id="A0A2N3G5R0"/>
<dbReference type="PROSITE" id="PS51464">
    <property type="entry name" value="SIS"/>
    <property type="match status" value="1"/>
</dbReference>
<dbReference type="NCBIfam" id="NF006426">
    <property type="entry name" value="PRK08674.1-6"/>
    <property type="match status" value="1"/>
</dbReference>
<dbReference type="InterPro" id="IPR019490">
    <property type="entry name" value="Glu6P/Mann6P_isomerase_C"/>
</dbReference>
<organism evidence="4 5">
    <name type="scientific">Candidatus Anoxymicrobium japonicum</name>
    <dbReference type="NCBI Taxonomy" id="2013648"/>
    <lineage>
        <taxon>Bacteria</taxon>
        <taxon>Bacillati</taxon>
        <taxon>Actinomycetota</taxon>
        <taxon>Candidatus Geothermincolia</taxon>
        <taxon>Candidatus Geothermincolales</taxon>
        <taxon>Candidatus Anoxymicrobiaceae</taxon>
        <taxon>Candidatus Anoxymicrobium</taxon>
    </lineage>
</organism>
<dbReference type="InterPro" id="IPR035484">
    <property type="entry name" value="SIS_PGI/PMI_1"/>
</dbReference>
<evidence type="ECO:0000256" key="1">
    <source>
        <dbReference type="ARBA" id="ARBA00010523"/>
    </source>
</evidence>
<name>A0A2N3G5R0_9ACTN</name>
<dbReference type="GO" id="GO:0005975">
    <property type="term" value="P:carbohydrate metabolic process"/>
    <property type="evidence" value="ECO:0007669"/>
    <property type="project" value="InterPro"/>
</dbReference>
<dbReference type="NCBIfam" id="NF006423">
    <property type="entry name" value="PRK08674.1-2"/>
    <property type="match status" value="1"/>
</dbReference>
<dbReference type="GO" id="GO:0004476">
    <property type="term" value="F:mannose-6-phosphate isomerase activity"/>
    <property type="evidence" value="ECO:0007669"/>
    <property type="project" value="InterPro"/>
</dbReference>
<dbReference type="CDD" id="cd05017">
    <property type="entry name" value="SIS_PGI_PMI_1"/>
    <property type="match status" value="1"/>
</dbReference>
<evidence type="ECO:0000313" key="5">
    <source>
        <dbReference type="Proteomes" id="UP000233654"/>
    </source>
</evidence>
<evidence type="ECO:0000256" key="2">
    <source>
        <dbReference type="ARBA" id="ARBA00023235"/>
    </source>
</evidence>
<dbReference type="SUPFAM" id="SSF53697">
    <property type="entry name" value="SIS domain"/>
    <property type="match status" value="1"/>
</dbReference>
<evidence type="ECO:0000313" key="4">
    <source>
        <dbReference type="EMBL" id="PKQ28057.1"/>
    </source>
</evidence>
<dbReference type="Proteomes" id="UP000233654">
    <property type="component" value="Unassembled WGS sequence"/>
</dbReference>
<dbReference type="GO" id="GO:0004347">
    <property type="term" value="F:glucose-6-phosphate isomerase activity"/>
    <property type="evidence" value="ECO:0007669"/>
    <property type="project" value="InterPro"/>
</dbReference>
<dbReference type="CDD" id="cd05637">
    <property type="entry name" value="SIS_PGI_PMI_2"/>
    <property type="match status" value="1"/>
</dbReference>
<dbReference type="Pfam" id="PF10432">
    <property type="entry name" value="bact-PGI_C"/>
    <property type="match status" value="1"/>
</dbReference>
<comment type="caution">
    <text evidence="4">The sequence shown here is derived from an EMBL/GenBank/DDBJ whole genome shotgun (WGS) entry which is preliminary data.</text>
</comment>
<gene>
    <name evidence="4" type="ORF">CVT63_04655</name>
</gene>
<dbReference type="Pfam" id="PF01380">
    <property type="entry name" value="SIS"/>
    <property type="match status" value="1"/>
</dbReference>
<dbReference type="InterPro" id="IPR001347">
    <property type="entry name" value="SIS_dom"/>
</dbReference>
<dbReference type="NCBIfam" id="TIGR02128">
    <property type="entry name" value="G6PI_arch"/>
    <property type="match status" value="1"/>
</dbReference>
<protein>
    <submittedName>
        <fullName evidence="4">Bifunctional phosphoglucose/phosphomannose isomerase</fullName>
    </submittedName>
</protein>
<dbReference type="Gene3D" id="3.40.50.10490">
    <property type="entry name" value="Glucose-6-phosphate isomerase like protein, domain 1"/>
    <property type="match status" value="2"/>
</dbReference>
<dbReference type="GO" id="GO:1901135">
    <property type="term" value="P:carbohydrate derivative metabolic process"/>
    <property type="evidence" value="ECO:0007669"/>
    <property type="project" value="InterPro"/>
</dbReference>
<reference evidence="4 5" key="1">
    <citation type="journal article" date="2017" name="ISME J.">
        <title>Potential for microbial H2 and metal transformations associated with novel bacteria and archaea in deep terrestrial subsurface sediments.</title>
        <authorList>
            <person name="Hernsdorf A.W."/>
            <person name="Amano Y."/>
            <person name="Miyakawa K."/>
            <person name="Ise K."/>
            <person name="Suzuki Y."/>
            <person name="Anantharaman K."/>
            <person name="Probst A."/>
            <person name="Burstein D."/>
            <person name="Thomas B.C."/>
            <person name="Banfield J.F."/>
        </authorList>
    </citation>
    <scope>NUCLEOTIDE SEQUENCE [LARGE SCALE GENOMIC DNA]</scope>
    <source>
        <strain evidence="4">HGW-Actinobacteria-3</strain>
    </source>
</reference>
<comment type="similarity">
    <text evidence="1">Belongs to the PGI/PMI family.</text>
</comment>
<sequence length="363" mass="39241">MTKELNVESKVDIDNIGELATVDASGILGVLDGFSEQVSEALEIGHSDIALPQVQNPRTVAVLGMGGSGISGDVAATLAEEGGLRLPVVTVKGYRLPSFIDSDSLVFAVSYSGNTEETLEVLRQALERRATVIAVSSGGKLAEIAEKHGIPLFRIPAGMQPRASLGYLFVPIMCALERMGMVKGVVDELTRAVPMLEKRGLEYGPTSSTADNPAKRLAKEMPGYLPVVYGAEGYLSVAAQRWKAQFNEMAKIPSFYNCFPELNHNETVGWQNFQDVCAKCHLVVLGEPALYDRIEKRVKITLDLLEGSVGLITRVCARGANTTEKLLDLISFGDYVSVYLALAIGQDPTPVARIEELKKRLAE</sequence>
<accession>A0A2N3G5R0</accession>
<dbReference type="GO" id="GO:0097367">
    <property type="term" value="F:carbohydrate derivative binding"/>
    <property type="evidence" value="ECO:0007669"/>
    <property type="project" value="InterPro"/>
</dbReference>
<evidence type="ECO:0000259" key="3">
    <source>
        <dbReference type="PROSITE" id="PS51464"/>
    </source>
</evidence>
<proteinExistence type="inferred from homology"/>
<keyword evidence="2 4" id="KW-0413">Isomerase</keyword>
<dbReference type="EMBL" id="PHEX01000034">
    <property type="protein sequence ID" value="PKQ28057.1"/>
    <property type="molecule type" value="Genomic_DNA"/>
</dbReference>
<dbReference type="InterPro" id="IPR046348">
    <property type="entry name" value="SIS_dom_sf"/>
</dbReference>
<feature type="domain" description="SIS" evidence="3">
    <location>
        <begin position="50"/>
        <end position="185"/>
    </location>
</feature>